<gene>
    <name evidence="2" type="ORF">LCGC14_3100800</name>
</gene>
<dbReference type="InterPro" id="IPR003615">
    <property type="entry name" value="HNH_nuc"/>
</dbReference>
<sequence length="247" mass="27986">MVEANLWATVSLKLMGMCFDVQKTSPKAKSVLVAMADNAWDDGTHVFPSRGLLAHKTCLSLSGVDRGLSELKGCQLIYPVGKKQKGVVEYNISLRYVNRFARRFGICEVCGSSENTTQDHWIPKSKGGKSDNWNTVRLCQPCNVNKSDTLPEEWLSDKPKIYAQISKRLEVLKPRQADDVVGLTTEVRQPDKQTLIEPLEEEKNSNDAGEEPEYIDDVDGVPEEWLIEWFRFLDGWLHCFPDKAQPR</sequence>
<dbReference type="Pfam" id="PF14279">
    <property type="entry name" value="HNH_5"/>
    <property type="match status" value="1"/>
</dbReference>
<dbReference type="EMBL" id="LAZR01066806">
    <property type="protein sequence ID" value="KKK52848.1"/>
    <property type="molecule type" value="Genomic_DNA"/>
</dbReference>
<feature type="domain" description="HNH nuclease" evidence="1">
    <location>
        <begin position="96"/>
        <end position="144"/>
    </location>
</feature>
<organism evidence="2">
    <name type="scientific">marine sediment metagenome</name>
    <dbReference type="NCBI Taxonomy" id="412755"/>
    <lineage>
        <taxon>unclassified sequences</taxon>
        <taxon>metagenomes</taxon>
        <taxon>ecological metagenomes</taxon>
    </lineage>
</organism>
<reference evidence="2" key="1">
    <citation type="journal article" date="2015" name="Nature">
        <title>Complex archaea that bridge the gap between prokaryotes and eukaryotes.</title>
        <authorList>
            <person name="Spang A."/>
            <person name="Saw J.H."/>
            <person name="Jorgensen S.L."/>
            <person name="Zaremba-Niedzwiedzka K."/>
            <person name="Martijn J."/>
            <person name="Lind A.E."/>
            <person name="van Eijk R."/>
            <person name="Schleper C."/>
            <person name="Guy L."/>
            <person name="Ettema T.J."/>
        </authorList>
    </citation>
    <scope>NUCLEOTIDE SEQUENCE</scope>
</reference>
<name>A0A0F8W8C3_9ZZZZ</name>
<dbReference type="AlphaFoldDB" id="A0A0F8W8C3"/>
<dbReference type="SMART" id="SM00507">
    <property type="entry name" value="HNHc"/>
    <property type="match status" value="1"/>
</dbReference>
<accession>A0A0F8W8C3</accession>
<evidence type="ECO:0000313" key="2">
    <source>
        <dbReference type="EMBL" id="KKK52848.1"/>
    </source>
</evidence>
<comment type="caution">
    <text evidence="2">The sequence shown here is derived from an EMBL/GenBank/DDBJ whole genome shotgun (WGS) entry which is preliminary data.</text>
</comment>
<dbReference type="InterPro" id="IPR029471">
    <property type="entry name" value="HNH_5"/>
</dbReference>
<protein>
    <recommendedName>
        <fullName evidence="1">HNH nuclease domain-containing protein</fullName>
    </recommendedName>
</protein>
<proteinExistence type="predicted"/>
<dbReference type="Gene3D" id="1.10.30.50">
    <property type="match status" value="1"/>
</dbReference>
<dbReference type="PANTHER" id="PTHR33877">
    <property type="entry name" value="SLL1193 PROTEIN"/>
    <property type="match status" value="1"/>
</dbReference>
<evidence type="ECO:0000259" key="1">
    <source>
        <dbReference type="SMART" id="SM00507"/>
    </source>
</evidence>
<dbReference type="PANTHER" id="PTHR33877:SF2">
    <property type="entry name" value="OS07G0170200 PROTEIN"/>
    <property type="match status" value="1"/>
</dbReference>
<dbReference type="CDD" id="cd00085">
    <property type="entry name" value="HNHc"/>
    <property type="match status" value="1"/>
</dbReference>
<feature type="non-terminal residue" evidence="2">
    <location>
        <position position="247"/>
    </location>
</feature>
<dbReference type="InterPro" id="IPR052892">
    <property type="entry name" value="NA-targeting_endonuclease"/>
</dbReference>